<dbReference type="GO" id="GO:0005829">
    <property type="term" value="C:cytosol"/>
    <property type="evidence" value="ECO:0007669"/>
    <property type="project" value="UniProtKB-SubCell"/>
</dbReference>
<feature type="compositionally biased region" description="Low complexity" evidence="11">
    <location>
        <begin position="22"/>
        <end position="92"/>
    </location>
</feature>
<dbReference type="OrthoDB" id="2163284at2759"/>
<evidence type="ECO:0000256" key="2">
    <source>
        <dbReference type="ARBA" id="ARBA00004255"/>
    </source>
</evidence>
<keyword evidence="6" id="KW-0963">Cytoplasm</keyword>
<dbReference type="Gene3D" id="1.20.5.170">
    <property type="match status" value="1"/>
</dbReference>
<dbReference type="GO" id="GO:0005802">
    <property type="term" value="C:trans-Golgi network"/>
    <property type="evidence" value="ECO:0007669"/>
    <property type="project" value="TreeGrafter"/>
</dbReference>
<comment type="similarity">
    <text evidence="5">Belongs to the SCOC family.</text>
</comment>
<comment type="subcellular location">
    <subcellularLocation>
        <location evidence="3">Cytoplasm</location>
        <location evidence="3">Cytosol</location>
    </subcellularLocation>
    <subcellularLocation>
        <location evidence="2">Golgi apparatus membrane</location>
        <topology evidence="2">Peripheral membrane protein</topology>
        <orientation evidence="2">Cytoplasmic side</orientation>
    </subcellularLocation>
    <subcellularLocation>
        <location evidence="4">Golgi apparatus</location>
        <location evidence="4">trans-Golgi network</location>
    </subcellularLocation>
</comment>
<organism evidence="12 13">
    <name type="scientific">Ascosphaera apis ARSEF 7405</name>
    <dbReference type="NCBI Taxonomy" id="392613"/>
    <lineage>
        <taxon>Eukaryota</taxon>
        <taxon>Fungi</taxon>
        <taxon>Dikarya</taxon>
        <taxon>Ascomycota</taxon>
        <taxon>Pezizomycotina</taxon>
        <taxon>Eurotiomycetes</taxon>
        <taxon>Eurotiomycetidae</taxon>
        <taxon>Onygenales</taxon>
        <taxon>Ascosphaeraceae</taxon>
        <taxon>Ascosphaera</taxon>
    </lineage>
</organism>
<accession>A0A167WAD1</accession>
<evidence type="ECO:0000256" key="3">
    <source>
        <dbReference type="ARBA" id="ARBA00004514"/>
    </source>
</evidence>
<evidence type="ECO:0000256" key="6">
    <source>
        <dbReference type="ARBA" id="ARBA00022490"/>
    </source>
</evidence>
<keyword evidence="13" id="KW-1185">Reference proteome</keyword>
<reference evidence="12 13" key="1">
    <citation type="journal article" date="2016" name="Genome Biol. Evol.">
        <title>Divergent and convergent evolution of fungal pathogenicity.</title>
        <authorList>
            <person name="Shang Y."/>
            <person name="Xiao G."/>
            <person name="Zheng P."/>
            <person name="Cen K."/>
            <person name="Zhan S."/>
            <person name="Wang C."/>
        </authorList>
    </citation>
    <scope>NUCLEOTIDE SEQUENCE [LARGE SCALE GENOMIC DNA]</scope>
    <source>
        <strain evidence="12 13">ARSEF 7405</strain>
    </source>
</reference>
<evidence type="ECO:0000256" key="11">
    <source>
        <dbReference type="SAM" id="MobiDB-lite"/>
    </source>
</evidence>
<dbReference type="GO" id="GO:0000139">
    <property type="term" value="C:Golgi membrane"/>
    <property type="evidence" value="ECO:0007669"/>
    <property type="project" value="UniProtKB-SubCell"/>
</dbReference>
<dbReference type="AlphaFoldDB" id="A0A167WAD1"/>
<comment type="function">
    <text evidence="1">Positive regulator of amino acid starvation-induced autophagy.</text>
</comment>
<evidence type="ECO:0000256" key="9">
    <source>
        <dbReference type="ARBA" id="ARBA00023136"/>
    </source>
</evidence>
<protein>
    <recommendedName>
        <fullName evidence="14">BZIP transcription factor</fullName>
    </recommendedName>
</protein>
<dbReference type="PANTHER" id="PTHR21614:SF0">
    <property type="entry name" value="GEO08385P1"/>
    <property type="match status" value="1"/>
</dbReference>
<evidence type="ECO:0000256" key="8">
    <source>
        <dbReference type="ARBA" id="ARBA00023054"/>
    </source>
</evidence>
<gene>
    <name evidence="12" type="ORF">AAP_04915</name>
</gene>
<dbReference type="EMBL" id="AZGZ01000025">
    <property type="protein sequence ID" value="KZZ88592.1"/>
    <property type="molecule type" value="Genomic_DNA"/>
</dbReference>
<name>A0A167WAD1_9EURO</name>
<feature type="compositionally biased region" description="Basic and acidic residues" evidence="11">
    <location>
        <begin position="94"/>
        <end position="105"/>
    </location>
</feature>
<keyword evidence="9" id="KW-0472">Membrane</keyword>
<evidence type="ECO:0000256" key="5">
    <source>
        <dbReference type="ARBA" id="ARBA00010880"/>
    </source>
</evidence>
<feature type="coiled-coil region" evidence="10">
    <location>
        <begin position="156"/>
        <end position="197"/>
    </location>
</feature>
<evidence type="ECO:0000256" key="4">
    <source>
        <dbReference type="ARBA" id="ARBA00004601"/>
    </source>
</evidence>
<comment type="caution">
    <text evidence="12">The sequence shown here is derived from an EMBL/GenBank/DDBJ whole genome shotgun (WGS) entry which is preliminary data.</text>
</comment>
<keyword evidence="8 10" id="KW-0175">Coiled coil</keyword>
<feature type="region of interest" description="Disordered" evidence="11">
    <location>
        <begin position="1"/>
        <end position="151"/>
    </location>
</feature>
<evidence type="ECO:0000313" key="12">
    <source>
        <dbReference type="EMBL" id="KZZ88592.1"/>
    </source>
</evidence>
<evidence type="ECO:0008006" key="14">
    <source>
        <dbReference type="Google" id="ProtNLM"/>
    </source>
</evidence>
<proteinExistence type="inferred from homology"/>
<evidence type="ECO:0000256" key="1">
    <source>
        <dbReference type="ARBA" id="ARBA00002743"/>
    </source>
</evidence>
<evidence type="ECO:0000256" key="10">
    <source>
        <dbReference type="SAM" id="Coils"/>
    </source>
</evidence>
<dbReference type="VEuPathDB" id="FungiDB:AAP_04915"/>
<dbReference type="PANTHER" id="PTHR21614">
    <property type="entry name" value="SHORT COILED COIL PROTEIN"/>
    <property type="match status" value="1"/>
</dbReference>
<dbReference type="InterPro" id="IPR019357">
    <property type="entry name" value="SCOC"/>
</dbReference>
<keyword evidence="7" id="KW-0333">Golgi apparatus</keyword>
<dbReference type="Pfam" id="PF10224">
    <property type="entry name" value="DUF2205"/>
    <property type="match status" value="1"/>
</dbReference>
<evidence type="ECO:0000313" key="13">
    <source>
        <dbReference type="Proteomes" id="UP000242877"/>
    </source>
</evidence>
<dbReference type="Proteomes" id="UP000242877">
    <property type="component" value="Unassembled WGS sequence"/>
</dbReference>
<evidence type="ECO:0000256" key="7">
    <source>
        <dbReference type="ARBA" id="ARBA00023034"/>
    </source>
</evidence>
<sequence>MSSQPLPSSAADVTPSDNLAATMTDTIPPTSSSSPSTTEHPSTTTTTSLPSSSTSTSTSVTATATTTTEATPSATTAATSQTNTTANTTPNDTDTERKSRAERPRMASRKPSASILVPSDHPQIEVDEQEFPPDDARAMSPRRNSADVEKLSREARETLQQQAKRLQSSLQALAERIDEVKSDHDKLENENKFLQDYIGGLTRTMSSKTEITSTTGAGKGKRGGK</sequence>